<dbReference type="AlphaFoldDB" id="A0A2V5IES6"/>
<dbReference type="Pfam" id="PF00205">
    <property type="entry name" value="TPP_enzyme_M"/>
    <property type="match status" value="1"/>
</dbReference>
<dbReference type="GO" id="GO:0004737">
    <property type="term" value="F:pyruvate decarboxylase activity"/>
    <property type="evidence" value="ECO:0007669"/>
    <property type="project" value="UniProtKB-EC"/>
</dbReference>
<keyword evidence="9 12" id="KW-0786">Thiamine pyrophosphate</keyword>
<evidence type="ECO:0000256" key="4">
    <source>
        <dbReference type="ARBA" id="ARBA00013202"/>
    </source>
</evidence>
<dbReference type="PANTHER" id="PTHR43452">
    <property type="entry name" value="PYRUVATE DECARBOXYLASE"/>
    <property type="match status" value="1"/>
</dbReference>
<dbReference type="PIRSF" id="PIRSF036565">
    <property type="entry name" value="Pyruvt_ip_decrb"/>
    <property type="match status" value="1"/>
</dbReference>
<dbReference type="InterPro" id="IPR012001">
    <property type="entry name" value="Thiamin_PyroP_enz_TPP-bd_dom"/>
</dbReference>
<dbReference type="Gene3D" id="3.40.50.1220">
    <property type="entry name" value="TPP-binding domain"/>
    <property type="match status" value="1"/>
</dbReference>
<feature type="binding site" evidence="11">
    <location>
        <position position="467"/>
    </location>
    <ligand>
        <name>Mg(2+)</name>
        <dbReference type="ChEBI" id="CHEBI:18420"/>
    </ligand>
</feature>
<dbReference type="PANTHER" id="PTHR43452:SF30">
    <property type="entry name" value="PYRUVATE DECARBOXYLASE ISOZYME 1-RELATED"/>
    <property type="match status" value="1"/>
</dbReference>
<keyword evidence="7" id="KW-0210">Decarboxylase</keyword>
<feature type="domain" description="Thiamine pyrophosphate enzyme central" evidence="13">
    <location>
        <begin position="204"/>
        <end position="311"/>
    </location>
</feature>
<keyword evidence="10" id="KW-0456">Lyase</keyword>
<comment type="cofactor">
    <cofactor evidence="11">
        <name>Mg(2+)</name>
        <dbReference type="ChEBI" id="CHEBI:18420"/>
    </cofactor>
    <text evidence="11">Binds 1 Mg(2+) per subunit.</text>
</comment>
<evidence type="ECO:0000259" key="14">
    <source>
        <dbReference type="Pfam" id="PF02775"/>
    </source>
</evidence>
<evidence type="ECO:0000313" key="17">
    <source>
        <dbReference type="Proteomes" id="UP000248817"/>
    </source>
</evidence>
<evidence type="ECO:0000256" key="3">
    <source>
        <dbReference type="ARBA" id="ARBA00007812"/>
    </source>
</evidence>
<dbReference type="InterPro" id="IPR047214">
    <property type="entry name" value="TPP_PDC_IPDC"/>
</dbReference>
<evidence type="ECO:0000259" key="15">
    <source>
        <dbReference type="Pfam" id="PF02776"/>
    </source>
</evidence>
<dbReference type="SUPFAM" id="SSF52518">
    <property type="entry name" value="Thiamin diphosphate-binding fold (THDP-binding)"/>
    <property type="match status" value="2"/>
</dbReference>
<keyword evidence="6 11" id="KW-0479">Metal-binding</keyword>
<dbReference type="CDD" id="cd02005">
    <property type="entry name" value="TPP_PDC_IPDC"/>
    <property type="match status" value="1"/>
</dbReference>
<dbReference type="InterPro" id="IPR011766">
    <property type="entry name" value="TPP_enzyme_TPP-bd"/>
</dbReference>
<dbReference type="Gene3D" id="3.40.50.970">
    <property type="match status" value="2"/>
</dbReference>
<dbReference type="EC" id="4.1.1.1" evidence="4"/>
<comment type="catalytic activity">
    <reaction evidence="1">
        <text>a 2-oxocarboxylate + H(+) = an aldehyde + CO2</text>
        <dbReference type="Rhea" id="RHEA:11628"/>
        <dbReference type="ChEBI" id="CHEBI:15378"/>
        <dbReference type="ChEBI" id="CHEBI:16526"/>
        <dbReference type="ChEBI" id="CHEBI:17478"/>
        <dbReference type="ChEBI" id="CHEBI:35179"/>
        <dbReference type="EC" id="4.1.1.1"/>
    </reaction>
</comment>
<sequence length="571" mass="63075">MPSRSTVSVAQYLFARIKEVGIRSVHGVPGDYNLVALDDVLKAGLRWIGNCNELNAGYAADGYARVHGISALMTVAGVGELSVSNAIAGAYAEFVPIVHIVGQPSLALQKQKKLLHHSLGDGDFESMARISQRTASKSVKLQCVNQAPGLIDAAITHCWKSSRPVSIVLPTDMVHAPVMAEKLSQPLDMLATPNDFATERQTADAILSALRTARQPILLVGGYNVRFTKKREVQELAEAFGLPVFLSASGRGIIDEEHPCFHGLYLGDCSDPYTTQTVRSSDLIISIGNIHSDLNVASVSWEFDPMKMVEIRDGLVQVQSKAYYGLNSPGLLQTLINQTKESTQPKRRSTPVTKTGVLNHDWLWPTLSDWLQPGDTVIAETGTANFGIWSTRFPRDVTYISQYVWASVGYSLGACQGAAAAIEDSARPGRRTVLFIGDGSFQFTCQELSTIVKHNLTPIIFVICNNGYTVERLIHGWHESYNDVQDWKYRKLLEVFGAERGSYQTYQIRTKEELAALLQNPAFNNGRMLRFVELRMDQNDAPSELKTLTRQIVTRARHPPDFRQGERGGPK</sequence>
<name>A0A2V5IES6_9EURO</name>
<dbReference type="InterPro" id="IPR012000">
    <property type="entry name" value="Thiamin_PyroP_enz_cen_dom"/>
</dbReference>
<organism evidence="16 17">
    <name type="scientific">Aspergillus indologenus CBS 114.80</name>
    <dbReference type="NCBI Taxonomy" id="1450541"/>
    <lineage>
        <taxon>Eukaryota</taxon>
        <taxon>Fungi</taxon>
        <taxon>Dikarya</taxon>
        <taxon>Ascomycota</taxon>
        <taxon>Pezizomycotina</taxon>
        <taxon>Eurotiomycetes</taxon>
        <taxon>Eurotiomycetidae</taxon>
        <taxon>Eurotiales</taxon>
        <taxon>Aspergillaceae</taxon>
        <taxon>Aspergillus</taxon>
        <taxon>Aspergillus subgen. Circumdati</taxon>
    </lineage>
</organism>
<evidence type="ECO:0000256" key="2">
    <source>
        <dbReference type="ARBA" id="ARBA00001964"/>
    </source>
</evidence>
<evidence type="ECO:0000256" key="9">
    <source>
        <dbReference type="ARBA" id="ARBA00023052"/>
    </source>
</evidence>
<proteinExistence type="inferred from homology"/>
<protein>
    <recommendedName>
        <fullName evidence="5">Pyruvate decarboxylase</fullName>
        <ecNumber evidence="4">4.1.1.1</ecNumber>
    </recommendedName>
</protein>
<evidence type="ECO:0000256" key="8">
    <source>
        <dbReference type="ARBA" id="ARBA00022842"/>
    </source>
</evidence>
<dbReference type="CDD" id="cd07038">
    <property type="entry name" value="TPP_PYR_PDC_IPDC_like"/>
    <property type="match status" value="1"/>
</dbReference>
<dbReference type="GO" id="GO:0000287">
    <property type="term" value="F:magnesium ion binding"/>
    <property type="evidence" value="ECO:0007669"/>
    <property type="project" value="InterPro"/>
</dbReference>
<dbReference type="GO" id="GO:0005634">
    <property type="term" value="C:nucleus"/>
    <property type="evidence" value="ECO:0007669"/>
    <property type="project" value="TreeGrafter"/>
</dbReference>
<keyword evidence="17" id="KW-1185">Reference proteome</keyword>
<dbReference type="InterPro" id="IPR012110">
    <property type="entry name" value="PDC/IPDC-like"/>
</dbReference>
<dbReference type="Pfam" id="PF02775">
    <property type="entry name" value="TPP_enzyme_C"/>
    <property type="match status" value="1"/>
</dbReference>
<evidence type="ECO:0000313" key="16">
    <source>
        <dbReference type="EMBL" id="PYI32694.1"/>
    </source>
</evidence>
<dbReference type="InterPro" id="IPR047213">
    <property type="entry name" value="TPP_PYR_PDC_IPDC-like"/>
</dbReference>
<keyword evidence="8 11" id="KW-0460">Magnesium</keyword>
<dbReference type="GO" id="GO:0000949">
    <property type="term" value="P:aromatic amino acid family catabolic process to alcohol via Ehrlich pathway"/>
    <property type="evidence" value="ECO:0007669"/>
    <property type="project" value="TreeGrafter"/>
</dbReference>
<feature type="domain" description="Thiamine pyrophosphate enzyme TPP-binding" evidence="14">
    <location>
        <begin position="386"/>
        <end position="520"/>
    </location>
</feature>
<feature type="binding site" evidence="11">
    <location>
        <position position="465"/>
    </location>
    <ligand>
        <name>Mg(2+)</name>
        <dbReference type="ChEBI" id="CHEBI:18420"/>
    </ligand>
</feature>
<reference evidence="16 17" key="1">
    <citation type="submission" date="2018-02" db="EMBL/GenBank/DDBJ databases">
        <title>The genomes of Aspergillus section Nigri reveals drivers in fungal speciation.</title>
        <authorList>
            <consortium name="DOE Joint Genome Institute"/>
            <person name="Vesth T.C."/>
            <person name="Nybo J."/>
            <person name="Theobald S."/>
            <person name="Brandl J."/>
            <person name="Frisvad J.C."/>
            <person name="Nielsen K.F."/>
            <person name="Lyhne E.K."/>
            <person name="Kogle M.E."/>
            <person name="Kuo A."/>
            <person name="Riley R."/>
            <person name="Clum A."/>
            <person name="Nolan M."/>
            <person name="Lipzen A."/>
            <person name="Salamov A."/>
            <person name="Henrissat B."/>
            <person name="Wiebenga A."/>
            <person name="De vries R.P."/>
            <person name="Grigoriev I.V."/>
            <person name="Mortensen U.H."/>
            <person name="Andersen M.R."/>
            <person name="Baker S.E."/>
        </authorList>
    </citation>
    <scope>NUCLEOTIDE SEQUENCE [LARGE SCALE GENOMIC DNA]</scope>
    <source>
        <strain evidence="16 17">CBS 114.80</strain>
    </source>
</reference>
<evidence type="ECO:0000256" key="6">
    <source>
        <dbReference type="ARBA" id="ARBA00022723"/>
    </source>
</evidence>
<dbReference type="InterPro" id="IPR029061">
    <property type="entry name" value="THDP-binding"/>
</dbReference>
<feature type="binding site" evidence="11">
    <location>
        <position position="438"/>
    </location>
    <ligand>
        <name>Mg(2+)</name>
        <dbReference type="ChEBI" id="CHEBI:18420"/>
    </ligand>
</feature>
<dbReference type="GO" id="GO:0005829">
    <property type="term" value="C:cytosol"/>
    <property type="evidence" value="ECO:0007669"/>
    <property type="project" value="TreeGrafter"/>
</dbReference>
<gene>
    <name evidence="16" type="ORF">BP00DRAFT_393957</name>
</gene>
<comment type="cofactor">
    <cofactor evidence="2">
        <name>thiamine diphosphate</name>
        <dbReference type="ChEBI" id="CHEBI:58937"/>
    </cofactor>
</comment>
<evidence type="ECO:0000256" key="12">
    <source>
        <dbReference type="RuleBase" id="RU362132"/>
    </source>
</evidence>
<evidence type="ECO:0000256" key="11">
    <source>
        <dbReference type="PIRSR" id="PIRSR036565-2"/>
    </source>
</evidence>
<dbReference type="GO" id="GO:0030976">
    <property type="term" value="F:thiamine pyrophosphate binding"/>
    <property type="evidence" value="ECO:0007669"/>
    <property type="project" value="InterPro"/>
</dbReference>
<feature type="domain" description="Thiamine pyrophosphate enzyme N-terminal TPP-binding" evidence="15">
    <location>
        <begin position="8"/>
        <end position="113"/>
    </location>
</feature>
<evidence type="ECO:0000259" key="13">
    <source>
        <dbReference type="Pfam" id="PF00205"/>
    </source>
</evidence>
<dbReference type="SUPFAM" id="SSF52467">
    <property type="entry name" value="DHS-like NAD/FAD-binding domain"/>
    <property type="match status" value="1"/>
</dbReference>
<dbReference type="EMBL" id="KZ825490">
    <property type="protein sequence ID" value="PYI32694.1"/>
    <property type="molecule type" value="Genomic_DNA"/>
</dbReference>
<evidence type="ECO:0000256" key="5">
    <source>
        <dbReference type="ARBA" id="ARBA00014422"/>
    </source>
</evidence>
<accession>A0A2V5IES6</accession>
<dbReference type="FunFam" id="3.40.50.970:FF:000024">
    <property type="entry name" value="Pyruvate decarboxylase isozyme"/>
    <property type="match status" value="1"/>
</dbReference>
<evidence type="ECO:0000256" key="10">
    <source>
        <dbReference type="ARBA" id="ARBA00023239"/>
    </source>
</evidence>
<comment type="similarity">
    <text evidence="3 12">Belongs to the TPP enzyme family.</text>
</comment>
<dbReference type="FunFam" id="3.40.50.970:FF:000019">
    <property type="entry name" value="Pyruvate decarboxylase isozyme"/>
    <property type="match status" value="1"/>
</dbReference>
<dbReference type="InterPro" id="IPR029035">
    <property type="entry name" value="DHS-like_NAD/FAD-binding_dom"/>
</dbReference>
<evidence type="ECO:0000256" key="1">
    <source>
        <dbReference type="ARBA" id="ARBA00001041"/>
    </source>
</evidence>
<dbReference type="Proteomes" id="UP000248817">
    <property type="component" value="Unassembled WGS sequence"/>
</dbReference>
<dbReference type="Pfam" id="PF02776">
    <property type="entry name" value="TPP_enzyme_N"/>
    <property type="match status" value="1"/>
</dbReference>
<evidence type="ECO:0000256" key="7">
    <source>
        <dbReference type="ARBA" id="ARBA00022793"/>
    </source>
</evidence>